<feature type="domain" description="UspA" evidence="2">
    <location>
        <begin position="24"/>
        <end position="168"/>
    </location>
</feature>
<dbReference type="SUPFAM" id="SSF52402">
    <property type="entry name" value="Adenine nucleotide alpha hydrolases-like"/>
    <property type="match status" value="1"/>
</dbReference>
<name>A0AAD9N0B2_9ANNE</name>
<dbReference type="EMBL" id="JAODUP010000341">
    <property type="protein sequence ID" value="KAK2152050.1"/>
    <property type="molecule type" value="Genomic_DNA"/>
</dbReference>
<dbReference type="InterPro" id="IPR006015">
    <property type="entry name" value="Universal_stress_UspA"/>
</dbReference>
<dbReference type="PANTHER" id="PTHR31964:SF113">
    <property type="entry name" value="USPA DOMAIN-CONTAINING PROTEIN"/>
    <property type="match status" value="1"/>
</dbReference>
<evidence type="ECO:0000313" key="3">
    <source>
        <dbReference type="EMBL" id="KAK2152050.1"/>
    </source>
</evidence>
<comment type="caution">
    <text evidence="3">The sequence shown here is derived from an EMBL/GenBank/DDBJ whole genome shotgun (WGS) entry which is preliminary data.</text>
</comment>
<evidence type="ECO:0000256" key="1">
    <source>
        <dbReference type="SAM" id="MobiDB-lite"/>
    </source>
</evidence>
<feature type="compositionally biased region" description="Basic and acidic residues" evidence="1">
    <location>
        <begin position="222"/>
        <end position="251"/>
    </location>
</feature>
<proteinExistence type="predicted"/>
<keyword evidence="4" id="KW-1185">Reference proteome</keyword>
<evidence type="ECO:0000259" key="2">
    <source>
        <dbReference type="Pfam" id="PF00582"/>
    </source>
</evidence>
<dbReference type="InterPro" id="IPR014729">
    <property type="entry name" value="Rossmann-like_a/b/a_fold"/>
</dbReference>
<gene>
    <name evidence="3" type="ORF">LSH36_341g05023</name>
</gene>
<dbReference type="Proteomes" id="UP001208570">
    <property type="component" value="Unassembled WGS sequence"/>
</dbReference>
<dbReference type="CDD" id="cd23659">
    <property type="entry name" value="USP_At3g01520-like"/>
    <property type="match status" value="1"/>
</dbReference>
<feature type="region of interest" description="Disordered" evidence="1">
    <location>
        <begin position="170"/>
        <end position="251"/>
    </location>
</feature>
<dbReference type="Pfam" id="PF00582">
    <property type="entry name" value="Usp"/>
    <property type="match status" value="1"/>
</dbReference>
<dbReference type="PRINTS" id="PR01438">
    <property type="entry name" value="UNVRSLSTRESS"/>
</dbReference>
<feature type="compositionally biased region" description="Low complexity" evidence="1">
    <location>
        <begin position="189"/>
        <end position="211"/>
    </location>
</feature>
<dbReference type="InterPro" id="IPR006016">
    <property type="entry name" value="UspA"/>
</dbReference>
<dbReference type="Gene3D" id="3.40.50.620">
    <property type="entry name" value="HUPs"/>
    <property type="match status" value="1"/>
</dbReference>
<sequence>MLREDATREKPAFGRMEKQDLIEQNIVIALDASEQAENAVKWYLQKVHRSGNKVVFVHCVELPEMDLQRARNSHMSPGVLASMWKEQEIKTKALEERMKSLLEEKGVPGILRTATGKPGEVICRVAEEENAAMIVTGTRGMGKVRRTILGSVSDFLVHHAPCPVVVCRTRTRKPSGSDGKKSRHSSGDSFAASLRSRFSSGGKSRSQSVSSETSDQGEEKEEERKEEKKEENKEASKEEKKEQKEEKKGEE</sequence>
<evidence type="ECO:0000313" key="4">
    <source>
        <dbReference type="Proteomes" id="UP001208570"/>
    </source>
</evidence>
<dbReference type="PANTHER" id="PTHR31964">
    <property type="entry name" value="ADENINE NUCLEOTIDE ALPHA HYDROLASES-LIKE SUPERFAMILY PROTEIN"/>
    <property type="match status" value="1"/>
</dbReference>
<organism evidence="3 4">
    <name type="scientific">Paralvinella palmiformis</name>
    <dbReference type="NCBI Taxonomy" id="53620"/>
    <lineage>
        <taxon>Eukaryota</taxon>
        <taxon>Metazoa</taxon>
        <taxon>Spiralia</taxon>
        <taxon>Lophotrochozoa</taxon>
        <taxon>Annelida</taxon>
        <taxon>Polychaeta</taxon>
        <taxon>Sedentaria</taxon>
        <taxon>Canalipalpata</taxon>
        <taxon>Terebellida</taxon>
        <taxon>Terebelliformia</taxon>
        <taxon>Alvinellidae</taxon>
        <taxon>Paralvinella</taxon>
    </lineage>
</organism>
<protein>
    <recommendedName>
        <fullName evidence="2">UspA domain-containing protein</fullName>
    </recommendedName>
</protein>
<dbReference type="AlphaFoldDB" id="A0AAD9N0B2"/>
<accession>A0AAD9N0B2</accession>
<reference evidence="3" key="1">
    <citation type="journal article" date="2023" name="Mol. Biol. Evol.">
        <title>Third-Generation Sequencing Reveals the Adaptive Role of the Epigenome in Three Deep-Sea Polychaetes.</title>
        <authorList>
            <person name="Perez M."/>
            <person name="Aroh O."/>
            <person name="Sun Y."/>
            <person name="Lan Y."/>
            <person name="Juniper S.K."/>
            <person name="Young C.R."/>
            <person name="Angers B."/>
            <person name="Qian P.Y."/>
        </authorList>
    </citation>
    <scope>NUCLEOTIDE SEQUENCE</scope>
    <source>
        <strain evidence="3">P08H-3</strain>
    </source>
</reference>